<dbReference type="PROSITE" id="PS00455">
    <property type="entry name" value="AMP_BINDING"/>
    <property type="match status" value="1"/>
</dbReference>
<dbReference type="HOGENOM" id="CLU_000022_59_0_5"/>
<dbReference type="InterPro" id="IPR020845">
    <property type="entry name" value="AMP-binding_CS"/>
</dbReference>
<dbReference type="Pfam" id="PF00501">
    <property type="entry name" value="AMP-binding"/>
    <property type="match status" value="1"/>
</dbReference>
<evidence type="ECO:0000313" key="6">
    <source>
        <dbReference type="Proteomes" id="UP000008952"/>
    </source>
</evidence>
<dbReference type="InterPro" id="IPR042099">
    <property type="entry name" value="ANL_N_sf"/>
</dbReference>
<dbReference type="Gene3D" id="3.30.300.30">
    <property type="match status" value="1"/>
</dbReference>
<dbReference type="eggNOG" id="COG0318">
    <property type="taxonomic scope" value="Bacteria"/>
</dbReference>
<feature type="domain" description="AMP-binding enzyme C-terminal" evidence="4">
    <location>
        <begin position="423"/>
        <end position="498"/>
    </location>
</feature>
<evidence type="ECO:0000256" key="1">
    <source>
        <dbReference type="ARBA" id="ARBA00006432"/>
    </source>
</evidence>
<dbReference type="RefSeq" id="WP_008038179.1">
    <property type="nucleotide sequence ID" value="NZ_JH725147.1"/>
</dbReference>
<name>J0QYM4_9HYPH</name>
<dbReference type="SUPFAM" id="SSF56801">
    <property type="entry name" value="Acetyl-CoA synthetase-like"/>
    <property type="match status" value="1"/>
</dbReference>
<dbReference type="Pfam" id="PF13193">
    <property type="entry name" value="AMP-binding_C"/>
    <property type="match status" value="1"/>
</dbReference>
<comment type="caution">
    <text evidence="5">The sequence shown here is derived from an EMBL/GenBank/DDBJ whole genome shotgun (WGS) entry which is preliminary data.</text>
</comment>
<dbReference type="InterPro" id="IPR045851">
    <property type="entry name" value="AMP-bd_C_sf"/>
</dbReference>
<sequence>MPIIDAVQKHAHNMPQKLCFNIDGQSMNYATLFNRASRFRQALKTLKRQNCECHGLSEEGRLVLAILPNHFHFAEIFTGASASPHCIALLSTQTPKIQMREVLTRLKPDLVICEKDHTQIASLALEKAHNVLFLDETNHPNHSYERFLENQYDDKCIENLPDHPFFIGFTSGTTGMPKAFIRTRNSWRYSLQRGQDVFNLKKQQNCLAPGPLVHGVSLYAMAEAFFMGQRFYSTQKFKPKNIAKLLTNCDRFIGVPTMLSLLSNASELKKTVFPRLSQFMSGAAKFDKDHFKQAKKFFPNAKILQYYGASELSFVSINTLTEEKLSRNTSMSSVGKPFPGVKITIRDDKNILCPNGTIGTIFVDSDLVASHYLWGDTHQSFRKIAEGASVGDLGMLDNEDNLHILGRQGTMMISAGNNIYFSEIEDAIKQIDDIHDVIAFGQKDALYGEKLVIVISLKTDKSYSANEIHTACRAFLPQYKWPKDIYQISQWPMTWSDKIAREQVKQLVEKNSKVLRKL</sequence>
<protein>
    <recommendedName>
        <fullName evidence="7">AMP-dependent synthetase/ligase domain-containing protein</fullName>
    </recommendedName>
</protein>
<dbReference type="PATRIC" id="fig|1094558.3.peg.601"/>
<gene>
    <name evidence="5" type="ORF">ME5_00543</name>
</gene>
<dbReference type="STRING" id="1094558.ME5_00543"/>
<dbReference type="EMBL" id="AIMB01000003">
    <property type="protein sequence ID" value="EJF91211.1"/>
    <property type="molecule type" value="Genomic_DNA"/>
</dbReference>
<evidence type="ECO:0008006" key="7">
    <source>
        <dbReference type="Google" id="ProtNLM"/>
    </source>
</evidence>
<evidence type="ECO:0000259" key="3">
    <source>
        <dbReference type="Pfam" id="PF00501"/>
    </source>
</evidence>
<comment type="similarity">
    <text evidence="1">Belongs to the ATP-dependent AMP-binding enzyme family.</text>
</comment>
<organism evidence="5 6">
    <name type="scientific">Bartonella tamiae Th239</name>
    <dbReference type="NCBI Taxonomy" id="1094558"/>
    <lineage>
        <taxon>Bacteria</taxon>
        <taxon>Pseudomonadati</taxon>
        <taxon>Pseudomonadota</taxon>
        <taxon>Alphaproteobacteria</taxon>
        <taxon>Hyphomicrobiales</taxon>
        <taxon>Bartonellaceae</taxon>
        <taxon>Bartonella</taxon>
    </lineage>
</organism>
<dbReference type="Gene3D" id="3.40.50.12780">
    <property type="entry name" value="N-terminal domain of ligase-like"/>
    <property type="match status" value="1"/>
</dbReference>
<dbReference type="GO" id="GO:0031956">
    <property type="term" value="F:medium-chain fatty acid-CoA ligase activity"/>
    <property type="evidence" value="ECO:0007669"/>
    <property type="project" value="TreeGrafter"/>
</dbReference>
<dbReference type="PANTHER" id="PTHR43201:SF5">
    <property type="entry name" value="MEDIUM-CHAIN ACYL-COA LIGASE ACSF2, MITOCHONDRIAL"/>
    <property type="match status" value="1"/>
</dbReference>
<evidence type="ECO:0000259" key="4">
    <source>
        <dbReference type="Pfam" id="PF13193"/>
    </source>
</evidence>
<dbReference type="GO" id="GO:0006631">
    <property type="term" value="P:fatty acid metabolic process"/>
    <property type="evidence" value="ECO:0007669"/>
    <property type="project" value="TreeGrafter"/>
</dbReference>
<dbReference type="AlphaFoldDB" id="J0QYM4"/>
<feature type="domain" description="AMP-dependent synthetase/ligase" evidence="3">
    <location>
        <begin position="8"/>
        <end position="373"/>
    </location>
</feature>
<dbReference type="Proteomes" id="UP000008952">
    <property type="component" value="Unassembled WGS sequence"/>
</dbReference>
<dbReference type="InterPro" id="IPR025110">
    <property type="entry name" value="AMP-bd_C"/>
</dbReference>
<evidence type="ECO:0000313" key="5">
    <source>
        <dbReference type="EMBL" id="EJF91211.1"/>
    </source>
</evidence>
<reference evidence="5 6" key="1">
    <citation type="submission" date="2012-03" db="EMBL/GenBank/DDBJ databases">
        <title>The Genome Sequence of Bartonella tamiae Th239.</title>
        <authorList>
            <consortium name="The Broad Institute Genome Sequencing Platform"/>
            <consortium name="The Broad Institute Genome Sequencing Center for Infectious Disease"/>
            <person name="Feldgarden M."/>
            <person name="Kirby J."/>
            <person name="Kosoy M."/>
            <person name="Birtles R."/>
            <person name="Probert W.S."/>
            <person name="Chiaraviglio L."/>
            <person name="Young S.K."/>
            <person name="Zeng Q."/>
            <person name="Gargeya S."/>
            <person name="Fitzgerald M."/>
            <person name="Haas B."/>
            <person name="Abouelleil A."/>
            <person name="Alvarado L."/>
            <person name="Arachchi H.M."/>
            <person name="Berlin A."/>
            <person name="Chapman S.B."/>
            <person name="Gearin G."/>
            <person name="Goldberg J."/>
            <person name="Griggs A."/>
            <person name="Gujja S."/>
            <person name="Hansen M."/>
            <person name="Heiman D."/>
            <person name="Howarth C."/>
            <person name="Larimer J."/>
            <person name="Lui A."/>
            <person name="MacDonald P.J.P."/>
            <person name="McCowen C."/>
            <person name="Montmayeur A."/>
            <person name="Murphy C."/>
            <person name="Neiman D."/>
            <person name="Pearson M."/>
            <person name="Priest M."/>
            <person name="Roberts A."/>
            <person name="Saif S."/>
            <person name="Shea T."/>
            <person name="Sisk P."/>
            <person name="Stolte C."/>
            <person name="Sykes S."/>
            <person name="Wortman J."/>
            <person name="Nusbaum C."/>
            <person name="Birren B."/>
        </authorList>
    </citation>
    <scope>NUCLEOTIDE SEQUENCE [LARGE SCALE GENOMIC DNA]</scope>
    <source>
        <strain evidence="5 6">Th239</strain>
    </source>
</reference>
<dbReference type="OrthoDB" id="9803968at2"/>
<proteinExistence type="inferred from homology"/>
<accession>J0QYM4</accession>
<evidence type="ECO:0000256" key="2">
    <source>
        <dbReference type="ARBA" id="ARBA00022598"/>
    </source>
</evidence>
<dbReference type="InterPro" id="IPR000873">
    <property type="entry name" value="AMP-dep_synth/lig_dom"/>
</dbReference>
<dbReference type="PANTHER" id="PTHR43201">
    <property type="entry name" value="ACYL-COA SYNTHETASE"/>
    <property type="match status" value="1"/>
</dbReference>
<keyword evidence="2" id="KW-0436">Ligase</keyword>
<keyword evidence="6" id="KW-1185">Reference proteome</keyword>